<keyword evidence="2 6" id="KW-0378">Hydrolase</keyword>
<dbReference type="STRING" id="1537102.L1LF95"/>
<dbReference type="Pfam" id="PF00388">
    <property type="entry name" value="PI-PLC-X"/>
    <property type="match status" value="1"/>
</dbReference>
<dbReference type="OrthoDB" id="269822at2759"/>
<dbReference type="InterPro" id="IPR001711">
    <property type="entry name" value="PLipase_C_Pinositol-sp_Y"/>
</dbReference>
<keyword evidence="1" id="KW-0807">Transducer</keyword>
<evidence type="ECO:0000313" key="6">
    <source>
        <dbReference type="EMBL" id="EKX73818.1"/>
    </source>
</evidence>
<dbReference type="InterPro" id="IPR000909">
    <property type="entry name" value="PLipase_C_PInositol-sp_X_dom"/>
</dbReference>
<dbReference type="RefSeq" id="XP_004833270.1">
    <property type="nucleotide sequence ID" value="XM_004833213.1"/>
</dbReference>
<dbReference type="PANTHER" id="PTHR10336">
    <property type="entry name" value="PHOSPHOINOSITIDE-SPECIFIC PHOSPHOLIPASE C FAMILY PROTEIN"/>
    <property type="match status" value="1"/>
</dbReference>
<dbReference type="InterPro" id="IPR035892">
    <property type="entry name" value="C2_domain_sf"/>
</dbReference>
<accession>L1LF95</accession>
<dbReference type="Proteomes" id="UP000031512">
    <property type="component" value="Unassembled WGS sequence"/>
</dbReference>
<feature type="compositionally biased region" description="Basic and acidic residues" evidence="3">
    <location>
        <begin position="63"/>
        <end position="80"/>
    </location>
</feature>
<feature type="domain" description="PI-PLC Y-box" evidence="5">
    <location>
        <begin position="645"/>
        <end position="742"/>
    </location>
</feature>
<dbReference type="PROSITE" id="PS50004">
    <property type="entry name" value="C2"/>
    <property type="match status" value="1"/>
</dbReference>
<feature type="region of interest" description="Disordered" evidence="3">
    <location>
        <begin position="60"/>
        <end position="94"/>
    </location>
</feature>
<dbReference type="EMBL" id="ACOU01000002">
    <property type="protein sequence ID" value="EKX73818.1"/>
    <property type="molecule type" value="Genomic_DNA"/>
</dbReference>
<dbReference type="GO" id="GO:0016042">
    <property type="term" value="P:lipid catabolic process"/>
    <property type="evidence" value="ECO:0007669"/>
    <property type="project" value="UniProtKB-KW"/>
</dbReference>
<protein>
    <recommendedName>
        <fullName evidence="2">Phosphoinositide phospholipase C</fullName>
        <ecNumber evidence="2">3.1.4.11</ecNumber>
    </recommendedName>
</protein>
<dbReference type="SMART" id="SM00148">
    <property type="entry name" value="PLCXc"/>
    <property type="match status" value="1"/>
</dbReference>
<dbReference type="EC" id="3.1.4.11" evidence="2"/>
<evidence type="ECO:0000313" key="7">
    <source>
        <dbReference type="Proteomes" id="UP000031512"/>
    </source>
</evidence>
<dbReference type="GO" id="GO:0051209">
    <property type="term" value="P:release of sequestered calcium ion into cytosol"/>
    <property type="evidence" value="ECO:0007669"/>
    <property type="project" value="TreeGrafter"/>
</dbReference>
<dbReference type="GeneID" id="15803182"/>
<evidence type="ECO:0000256" key="2">
    <source>
        <dbReference type="RuleBase" id="RU361133"/>
    </source>
</evidence>
<dbReference type="InterPro" id="IPR001192">
    <property type="entry name" value="PI-PLC_fam"/>
</dbReference>
<dbReference type="PROSITE" id="PS50008">
    <property type="entry name" value="PIPLC_Y_DOMAIN"/>
    <property type="match status" value="1"/>
</dbReference>
<dbReference type="VEuPathDB" id="PiroplasmaDB:BEWA_038560"/>
<dbReference type="PANTHER" id="PTHR10336:SF82">
    <property type="entry name" value="PHOSPHOINOSITIDE PHOSPHOLIPASE C"/>
    <property type="match status" value="1"/>
</dbReference>
<evidence type="ECO:0000256" key="3">
    <source>
        <dbReference type="SAM" id="MobiDB-lite"/>
    </source>
</evidence>
<keyword evidence="7" id="KW-1185">Reference proteome</keyword>
<keyword evidence="2" id="KW-0442">Lipid degradation</keyword>
<dbReference type="InterPro" id="IPR017946">
    <property type="entry name" value="PLC-like_Pdiesterase_TIM-brl"/>
</dbReference>
<keyword evidence="2" id="KW-0443">Lipid metabolism</keyword>
<dbReference type="SMART" id="SM00149">
    <property type="entry name" value="PLCYc"/>
    <property type="match status" value="1"/>
</dbReference>
<evidence type="ECO:0000256" key="1">
    <source>
        <dbReference type="ARBA" id="ARBA00023224"/>
    </source>
</evidence>
<dbReference type="PROSITE" id="PS50007">
    <property type="entry name" value="PIPLC_X_DOMAIN"/>
    <property type="match status" value="1"/>
</dbReference>
<dbReference type="Pfam" id="PF00387">
    <property type="entry name" value="PI-PLC-Y"/>
    <property type="match status" value="1"/>
</dbReference>
<dbReference type="CDD" id="cd08558">
    <property type="entry name" value="PI-PLCc_eukaryota"/>
    <property type="match status" value="1"/>
</dbReference>
<dbReference type="eggNOG" id="KOG0169">
    <property type="taxonomic scope" value="Eukaryota"/>
</dbReference>
<evidence type="ECO:0000259" key="5">
    <source>
        <dbReference type="PROSITE" id="PS50008"/>
    </source>
</evidence>
<dbReference type="CDD" id="cd00275">
    <property type="entry name" value="C2_PLC_like"/>
    <property type="match status" value="1"/>
</dbReference>
<organism evidence="6 7">
    <name type="scientific">Theileria equi strain WA</name>
    <dbReference type="NCBI Taxonomy" id="1537102"/>
    <lineage>
        <taxon>Eukaryota</taxon>
        <taxon>Sar</taxon>
        <taxon>Alveolata</taxon>
        <taxon>Apicomplexa</taxon>
        <taxon>Aconoidasida</taxon>
        <taxon>Piroplasmida</taxon>
        <taxon>Theileriidae</taxon>
        <taxon>Theileria</taxon>
    </lineage>
</organism>
<dbReference type="PRINTS" id="PR00390">
    <property type="entry name" value="PHPHLIPASEC"/>
</dbReference>
<dbReference type="eggNOG" id="KOG1264">
    <property type="taxonomic scope" value="Eukaryota"/>
</dbReference>
<feature type="domain" description="C2" evidence="4">
    <location>
        <begin position="738"/>
        <end position="954"/>
    </location>
</feature>
<dbReference type="Pfam" id="PF00168">
    <property type="entry name" value="C2"/>
    <property type="match status" value="1"/>
</dbReference>
<gene>
    <name evidence="6" type="ORF">BEWA_038560</name>
</gene>
<dbReference type="InterPro" id="IPR000008">
    <property type="entry name" value="C2_dom"/>
</dbReference>
<dbReference type="Gene3D" id="3.20.20.190">
    <property type="entry name" value="Phosphatidylinositol (PI) phosphodiesterase"/>
    <property type="match status" value="1"/>
</dbReference>
<dbReference type="SMART" id="SM00239">
    <property type="entry name" value="C2"/>
    <property type="match status" value="1"/>
</dbReference>
<proteinExistence type="predicted"/>
<dbReference type="SUPFAM" id="SSF51695">
    <property type="entry name" value="PLC-like phosphodiesterases"/>
    <property type="match status" value="1"/>
</dbReference>
<name>L1LF95_THEEQ</name>
<dbReference type="GO" id="GO:0048015">
    <property type="term" value="P:phosphatidylinositol-mediated signaling"/>
    <property type="evidence" value="ECO:0007669"/>
    <property type="project" value="TreeGrafter"/>
</dbReference>
<reference evidence="6 7" key="1">
    <citation type="journal article" date="2012" name="BMC Genomics">
        <title>Comparative genomic analysis and phylogenetic position of Theileria equi.</title>
        <authorList>
            <person name="Kappmeyer L.S."/>
            <person name="Thiagarajan M."/>
            <person name="Herndon D.R."/>
            <person name="Ramsay J.D."/>
            <person name="Caler E."/>
            <person name="Djikeng A."/>
            <person name="Gillespie J.J."/>
            <person name="Lau A.O."/>
            <person name="Roalson E.H."/>
            <person name="Silva J.C."/>
            <person name="Silva M.G."/>
            <person name="Suarez C.E."/>
            <person name="Ueti M.W."/>
            <person name="Nene V.M."/>
            <person name="Mealey R.H."/>
            <person name="Knowles D.P."/>
            <person name="Brayton K.A."/>
        </authorList>
    </citation>
    <scope>NUCLEOTIDE SEQUENCE [LARGE SCALE GENOMIC DNA]</scope>
    <source>
        <strain evidence="6 7">WA</strain>
    </source>
</reference>
<sequence>MSAKINKNWMVELAAGNSRLGPEISEQLYQKIKELPISDCLNCVLRGDLLKKWKRTQPLVSRRRNEDQNEKESQNGEPKRATSLKPSGKLYSSQSKGKSHERFFWVSYVCDTWFLRWQSRRKRSSESVFPLCKLEVIARSDEVTYYDSKFTLDRKQTFLISGSVTLQLAASTEHEALMWIAGIFYIAKHAGNEYAKNWLTNYENIAPYFSSNDERIPDFKSSKLKSELEKTRNVVQVGRSKQNRNKGTDVAQEENFQWPSTIYGMVCMFQVMEVISKPEIVEPIRSAITKLLDYREMSSSKLIELLSTGKRHFNSKKVLMKECEKHLETLNVACMYFKNDLIVLDPWLTEEECMAMFFNVVRQHALKIILSAETSDEVLPQEYEKFLTNVQAASKTEVTWNVLEAHKSKLPFTRVMKENERVRVHCFRKVVKPRVPVRVLTLLGFHWALAQKFNSICMPMDAVEIRNMLKYPLGMFWIASSHNTYLIGDQLGGSATAGALADALLRGCRCIELDCQDGSNGEPILCHSWKNCQLTGSVTLRDALIACREAAFVSSRLPVILSFEMHCSDSGKDKVVGLIKDILGKHLLVLSEEDPVDLVTTLPLGSLLDKILIKGKFKSSEDRVIGLGETKWQSILTIRGYPIEEVSMDKCKSNNIYAISENKFLKMTKDAELLKQLSTKSLVRVYPAATRLASTNFCPLKVWSLGVQFAALNYQSCDRSMLLNLARFHQSFGYVLKPPELREMNENENLDFFHLAPIKLRVHVLSASQLPSIASFDQKNFANSVSNTLLSIKQGGKPVDIDNFWDPKTKAFGMRHNEDPNKGLTRSEKREIKAAKSVGLMVQGDDQEDNLDDILASSAKVTREYSDKLCPFVEVCVSGENEKVFKTEAVNFNGFNPVWSDLTPPFEFTVNDPNQAIVTFCVKHFDNLSTELIGQAAFPVNRIRPGLRWVNLMDSRLLEIECCGLLVHVDMEYIT</sequence>
<dbReference type="KEGG" id="beq:BEWA_038560"/>
<dbReference type="GO" id="GO:0004435">
    <property type="term" value="F:phosphatidylinositol-4,5-bisphosphate phospholipase C activity"/>
    <property type="evidence" value="ECO:0007669"/>
    <property type="project" value="UniProtKB-EC"/>
</dbReference>
<comment type="caution">
    <text evidence="6">The sequence shown here is derived from an EMBL/GenBank/DDBJ whole genome shotgun (WGS) entry which is preliminary data.</text>
</comment>
<dbReference type="AlphaFoldDB" id="L1LF95"/>
<evidence type="ECO:0000259" key="4">
    <source>
        <dbReference type="PROSITE" id="PS50004"/>
    </source>
</evidence>
<dbReference type="Gene3D" id="2.60.40.150">
    <property type="entry name" value="C2 domain"/>
    <property type="match status" value="1"/>
</dbReference>
<comment type="catalytic activity">
    <reaction evidence="2">
        <text>a 1,2-diacyl-sn-glycero-3-phospho-(1D-myo-inositol-4,5-bisphosphate) + H2O = 1D-myo-inositol 1,4,5-trisphosphate + a 1,2-diacyl-sn-glycerol + H(+)</text>
        <dbReference type="Rhea" id="RHEA:33179"/>
        <dbReference type="ChEBI" id="CHEBI:15377"/>
        <dbReference type="ChEBI" id="CHEBI:15378"/>
        <dbReference type="ChEBI" id="CHEBI:17815"/>
        <dbReference type="ChEBI" id="CHEBI:58456"/>
        <dbReference type="ChEBI" id="CHEBI:203600"/>
        <dbReference type="EC" id="3.1.4.11"/>
    </reaction>
</comment>
<dbReference type="SUPFAM" id="SSF49562">
    <property type="entry name" value="C2 domain (Calcium/lipid-binding domain, CaLB)"/>
    <property type="match status" value="1"/>
</dbReference>